<dbReference type="Gramene" id="ONI21384">
    <property type="protein sequence ID" value="ONI21384"/>
    <property type="gene ID" value="PRUPE_2G062600"/>
</dbReference>
<protein>
    <submittedName>
        <fullName evidence="1">Uncharacterized protein</fullName>
    </submittedName>
</protein>
<proteinExistence type="predicted"/>
<dbReference type="Proteomes" id="UP000006882">
    <property type="component" value="Chromosome G2"/>
</dbReference>
<keyword evidence="2" id="KW-1185">Reference proteome</keyword>
<sequence length="203" mass="23575">MTIEKIVYVLEQAPDIEPPAEDISQEVRAKYDKHKQHAANIISYLQELYGEGTRNRRFSTVCELLKTMMVKGAPVHKHGLKMIGLIEHLESLSSPLDQNLATIIFFESISDSFSQFVMNYNMGKMEHTFSMLLNMCVTLKKPSREKEEMGPLLFLRRGGIKKKQEERKEANGQCFHYRKDEHWKMNCRSYLARMKDNRAEGTA</sequence>
<dbReference type="AlphaFoldDB" id="M5X3I5"/>
<name>M5X3I5_PRUPE</name>
<reference evidence="1 2" key="1">
    <citation type="journal article" date="2013" name="Nat. Genet.">
        <title>The high-quality draft genome of peach (Prunus persica) identifies unique patterns of genetic diversity, domestication and genome evolution.</title>
        <authorList>
            <consortium name="International Peach Genome Initiative"/>
            <person name="Verde I."/>
            <person name="Abbott A.G."/>
            <person name="Scalabrin S."/>
            <person name="Jung S."/>
            <person name="Shu S."/>
            <person name="Marroni F."/>
            <person name="Zhebentyayeva T."/>
            <person name="Dettori M.T."/>
            <person name="Grimwood J."/>
            <person name="Cattonaro F."/>
            <person name="Zuccolo A."/>
            <person name="Rossini L."/>
            <person name="Jenkins J."/>
            <person name="Vendramin E."/>
            <person name="Meisel L.A."/>
            <person name="Decroocq V."/>
            <person name="Sosinski B."/>
            <person name="Prochnik S."/>
            <person name="Mitros T."/>
            <person name="Policriti A."/>
            <person name="Cipriani G."/>
            <person name="Dondini L."/>
            <person name="Ficklin S."/>
            <person name="Goodstein D.M."/>
            <person name="Xuan P."/>
            <person name="Del Fabbro C."/>
            <person name="Aramini V."/>
            <person name="Copetti D."/>
            <person name="Gonzalez S."/>
            <person name="Horner D.S."/>
            <person name="Falchi R."/>
            <person name="Lucas S."/>
            <person name="Mica E."/>
            <person name="Maldonado J."/>
            <person name="Lazzari B."/>
            <person name="Bielenberg D."/>
            <person name="Pirona R."/>
            <person name="Miculan M."/>
            <person name="Barakat A."/>
            <person name="Testolin R."/>
            <person name="Stella A."/>
            <person name="Tartarini S."/>
            <person name="Tonutti P."/>
            <person name="Arus P."/>
            <person name="Orellana A."/>
            <person name="Wells C."/>
            <person name="Main D."/>
            <person name="Vizzotto G."/>
            <person name="Silva H."/>
            <person name="Salamini F."/>
            <person name="Schmutz J."/>
            <person name="Morgante M."/>
            <person name="Rokhsar D.S."/>
        </authorList>
    </citation>
    <scope>NUCLEOTIDE SEQUENCE [LARGE SCALE GENOMIC DNA]</scope>
    <source>
        <strain evidence="2">cv. Nemared</strain>
    </source>
</reference>
<dbReference type="EMBL" id="CM007652">
    <property type="protein sequence ID" value="ONI21384.1"/>
    <property type="molecule type" value="Genomic_DNA"/>
</dbReference>
<dbReference type="Pfam" id="PF14223">
    <property type="entry name" value="Retrotran_gag_2"/>
    <property type="match status" value="1"/>
</dbReference>
<evidence type="ECO:0000313" key="2">
    <source>
        <dbReference type="Proteomes" id="UP000006882"/>
    </source>
</evidence>
<dbReference type="OMA" id="MHEVETH"/>
<organism evidence="1 2">
    <name type="scientific">Prunus persica</name>
    <name type="common">Peach</name>
    <name type="synonym">Amygdalus persica</name>
    <dbReference type="NCBI Taxonomy" id="3760"/>
    <lineage>
        <taxon>Eukaryota</taxon>
        <taxon>Viridiplantae</taxon>
        <taxon>Streptophyta</taxon>
        <taxon>Embryophyta</taxon>
        <taxon>Tracheophyta</taxon>
        <taxon>Spermatophyta</taxon>
        <taxon>Magnoliopsida</taxon>
        <taxon>eudicotyledons</taxon>
        <taxon>Gunneridae</taxon>
        <taxon>Pentapetalae</taxon>
        <taxon>rosids</taxon>
        <taxon>fabids</taxon>
        <taxon>Rosales</taxon>
        <taxon>Rosaceae</taxon>
        <taxon>Amygdaloideae</taxon>
        <taxon>Amygdaleae</taxon>
        <taxon>Prunus</taxon>
    </lineage>
</organism>
<dbReference type="HOGENOM" id="CLU_116945_0_0_1"/>
<gene>
    <name evidence="1" type="ORF">PRUPE_2G062600</name>
</gene>
<evidence type="ECO:0000313" key="1">
    <source>
        <dbReference type="EMBL" id="ONI21384.1"/>
    </source>
</evidence>
<accession>M5X3I5</accession>